<dbReference type="Proteomes" id="UP000267187">
    <property type="component" value="Unassembled WGS sequence"/>
</dbReference>
<dbReference type="EMBL" id="REFJ01000003">
    <property type="protein sequence ID" value="RMA80294.1"/>
    <property type="molecule type" value="Genomic_DNA"/>
</dbReference>
<dbReference type="OrthoDB" id="5368544at2"/>
<dbReference type="SUPFAM" id="SSF53850">
    <property type="entry name" value="Periplasmic binding protein-like II"/>
    <property type="match status" value="1"/>
</dbReference>
<name>A0A3M0A7M6_9GAMM</name>
<gene>
    <name evidence="1" type="ORF">DFR27_1660</name>
</gene>
<evidence type="ECO:0000313" key="2">
    <source>
        <dbReference type="Proteomes" id="UP000267187"/>
    </source>
</evidence>
<dbReference type="AlphaFoldDB" id="A0A3M0A7M6"/>
<accession>A0A3M0A7M6</accession>
<sequence length="146" mass="15887">MRLVILLFVLLTLSVASLKAYSEHIVIISMNATMPQLSEGKARMLFTGRSKSVKDIGRVKLLDLDADHPLRTLFYETLTGQTIAQVNSKWASLAFSGRAVPPDVTEDDSADAISAWLKENPNGLAYTRASEIPEGANVILNIGEGE</sequence>
<comment type="caution">
    <text evidence="1">The sequence shown here is derived from an EMBL/GenBank/DDBJ whole genome shotgun (WGS) entry which is preliminary data.</text>
</comment>
<keyword evidence="2" id="KW-1185">Reference proteome</keyword>
<proteinExistence type="predicted"/>
<dbReference type="RefSeq" id="WP_121876967.1">
    <property type="nucleotide sequence ID" value="NZ_REFJ01000003.1"/>
</dbReference>
<reference evidence="1 2" key="1">
    <citation type="submission" date="2018-10" db="EMBL/GenBank/DDBJ databases">
        <title>Genomic Encyclopedia of Type Strains, Phase IV (KMG-IV): sequencing the most valuable type-strain genomes for metagenomic binning, comparative biology and taxonomic classification.</title>
        <authorList>
            <person name="Goeker M."/>
        </authorList>
    </citation>
    <scope>NUCLEOTIDE SEQUENCE [LARGE SCALE GENOMIC DNA]</scope>
    <source>
        <strain evidence="1 2">DSM 25080</strain>
    </source>
</reference>
<protein>
    <recommendedName>
        <fullName evidence="3">Phosphate ABC transporter substrate-binding protein</fullName>
    </recommendedName>
</protein>
<evidence type="ECO:0000313" key="1">
    <source>
        <dbReference type="EMBL" id="RMA80294.1"/>
    </source>
</evidence>
<organism evidence="1 2">
    <name type="scientific">Umboniibacter marinipuniceus</name>
    <dbReference type="NCBI Taxonomy" id="569599"/>
    <lineage>
        <taxon>Bacteria</taxon>
        <taxon>Pseudomonadati</taxon>
        <taxon>Pseudomonadota</taxon>
        <taxon>Gammaproteobacteria</taxon>
        <taxon>Cellvibrionales</taxon>
        <taxon>Cellvibrionaceae</taxon>
        <taxon>Umboniibacter</taxon>
    </lineage>
</organism>
<evidence type="ECO:0008006" key="3">
    <source>
        <dbReference type="Google" id="ProtNLM"/>
    </source>
</evidence>